<feature type="compositionally biased region" description="Low complexity" evidence="7">
    <location>
        <begin position="151"/>
        <end position="181"/>
    </location>
</feature>
<sequence>MRRSIGRLSAAGIAILIGTAFLTATLLAGNVMTQVTNGSIAARYADSDLVVANDQGLDAAEIAAVGSTPGVEAADARKLRAFQLVSGGKRTFQIVSPVMTDPRFEPQEVTAGAQPSAAGEIALPEETADRLGLELGDTVTLVRSVWQPVAEGATAPDGTDGTDSADSSATAGEAADGGTTSPDEAPLGEYTDVDEKLTLVGLLDDPMGAHSQYGGAGLVDAAELTTWDDSAAEPGASADVTNDVLVALAPGADVETVRTQIADSQGDGTTVMTTDEYAKKVAAEMTGGEDVFTYMILTFAAIALLVAALVIANTFQVLVAQRTRTLALLRCVGADRKQLARSVLLEATMLGIIASVAGILVGTGLVQLALTVAGGMDLGVPLPELVQITVPVVLVPLLVGTVVTLVASFSPARAATRVAPLAALRPSDAPTVSTGAGRVRLVASILLVVGGASLLALGIVLGQQGSAEMGLLAATAGGAASFVGVLIGAIFWLPRVVSVVGKALTGSGSTAKLAAANTLRNPRRTAATSTALLIGVTLVAMMSTGAVSARMSMNNELDSRYPVDVSLATDGYDDNGGNDPIELPQTTMSTAESTEGIASVVPLTAATVSVDLDGQSITFLARGVDPADAVGLVRNAKAVEGLVPGTVVVPEMVAKDWKIATGDELSLAATAPEGTGSPATLEALVTPMGGRALLVTPDTLDGIAPGAPVTTAWVGLTDVTDAGSVVPALQDALAESSIPIDVTGAAVERALYQKVVDTVLGIVVGLLAVAVVIALIGVANTLSLSVIERRRESATLRAIGLSRSQLRWMLAIEGMLIAGVGAVLGIVLGVLYGWAGASAALAVMGDVTLAVPWRDVALVLVVALVAGLLASVIPGRSAARTSPVEALAVD</sequence>
<feature type="transmembrane region" description="Helical" evidence="8">
    <location>
        <begin position="469"/>
        <end position="493"/>
    </location>
</feature>
<evidence type="ECO:0000256" key="6">
    <source>
        <dbReference type="ARBA" id="ARBA00038076"/>
    </source>
</evidence>
<evidence type="ECO:0000313" key="11">
    <source>
        <dbReference type="Proteomes" id="UP001596305"/>
    </source>
</evidence>
<evidence type="ECO:0000256" key="1">
    <source>
        <dbReference type="ARBA" id="ARBA00004651"/>
    </source>
</evidence>
<feature type="domain" description="ABC3 transporter permease C-terminal" evidence="9">
    <location>
        <begin position="766"/>
        <end position="883"/>
    </location>
</feature>
<feature type="transmembrane region" description="Helical" evidence="8">
    <location>
        <begin position="441"/>
        <end position="463"/>
    </location>
</feature>
<evidence type="ECO:0000256" key="7">
    <source>
        <dbReference type="SAM" id="MobiDB-lite"/>
    </source>
</evidence>
<accession>A0ABW1X6V5</accession>
<protein>
    <submittedName>
        <fullName evidence="10">FtsX-like permease family protein</fullName>
    </submittedName>
</protein>
<keyword evidence="2" id="KW-1003">Cell membrane</keyword>
<evidence type="ECO:0000256" key="5">
    <source>
        <dbReference type="ARBA" id="ARBA00023136"/>
    </source>
</evidence>
<evidence type="ECO:0000256" key="3">
    <source>
        <dbReference type="ARBA" id="ARBA00022692"/>
    </source>
</evidence>
<feature type="transmembrane region" description="Helical" evidence="8">
    <location>
        <begin position="759"/>
        <end position="787"/>
    </location>
</feature>
<dbReference type="PANTHER" id="PTHR30572">
    <property type="entry name" value="MEMBRANE COMPONENT OF TRANSPORTER-RELATED"/>
    <property type="match status" value="1"/>
</dbReference>
<comment type="subcellular location">
    <subcellularLocation>
        <location evidence="1">Cell membrane</location>
        <topology evidence="1">Multi-pass membrane protein</topology>
    </subcellularLocation>
</comment>
<evidence type="ECO:0000256" key="4">
    <source>
        <dbReference type="ARBA" id="ARBA00022989"/>
    </source>
</evidence>
<reference evidence="11" key="1">
    <citation type="journal article" date="2019" name="Int. J. Syst. Evol. Microbiol.">
        <title>The Global Catalogue of Microorganisms (GCM) 10K type strain sequencing project: providing services to taxonomists for standard genome sequencing and annotation.</title>
        <authorList>
            <consortium name="The Broad Institute Genomics Platform"/>
            <consortium name="The Broad Institute Genome Sequencing Center for Infectious Disease"/>
            <person name="Wu L."/>
            <person name="Ma J."/>
        </authorList>
    </citation>
    <scope>NUCLEOTIDE SEQUENCE [LARGE SCALE GENOMIC DNA]</scope>
    <source>
        <strain evidence="11">CCUG 47105</strain>
    </source>
</reference>
<dbReference type="Pfam" id="PF02687">
    <property type="entry name" value="FtsX"/>
    <property type="match status" value="2"/>
</dbReference>
<feature type="transmembrane region" description="Helical" evidence="8">
    <location>
        <begin position="855"/>
        <end position="873"/>
    </location>
</feature>
<feature type="transmembrane region" description="Helical" evidence="8">
    <location>
        <begin position="294"/>
        <end position="320"/>
    </location>
</feature>
<evidence type="ECO:0000313" key="10">
    <source>
        <dbReference type="EMBL" id="MFC6423389.1"/>
    </source>
</evidence>
<evidence type="ECO:0000259" key="9">
    <source>
        <dbReference type="Pfam" id="PF02687"/>
    </source>
</evidence>
<keyword evidence="4 8" id="KW-1133">Transmembrane helix</keyword>
<evidence type="ECO:0000256" key="2">
    <source>
        <dbReference type="ARBA" id="ARBA00022475"/>
    </source>
</evidence>
<keyword evidence="11" id="KW-1185">Reference proteome</keyword>
<feature type="transmembrane region" description="Helical" evidence="8">
    <location>
        <begin position="808"/>
        <end position="835"/>
    </location>
</feature>
<comment type="similarity">
    <text evidence="6">Belongs to the ABC-4 integral membrane protein family.</text>
</comment>
<dbReference type="InterPro" id="IPR003838">
    <property type="entry name" value="ABC3_permease_C"/>
</dbReference>
<feature type="transmembrane region" description="Helical" evidence="8">
    <location>
        <begin position="343"/>
        <end position="365"/>
    </location>
</feature>
<feature type="domain" description="ABC3 transporter permease C-terminal" evidence="9">
    <location>
        <begin position="298"/>
        <end position="418"/>
    </location>
</feature>
<name>A0ABW1X6V5_9CELL</name>
<dbReference type="InterPro" id="IPR050250">
    <property type="entry name" value="Macrolide_Exporter_MacB"/>
</dbReference>
<feature type="region of interest" description="Disordered" evidence="7">
    <location>
        <begin position="151"/>
        <end position="188"/>
    </location>
</feature>
<feature type="transmembrane region" description="Helical" evidence="8">
    <location>
        <begin position="385"/>
        <end position="407"/>
    </location>
</feature>
<dbReference type="PANTHER" id="PTHR30572:SF4">
    <property type="entry name" value="ABC TRANSPORTER PERMEASE YTRF"/>
    <property type="match status" value="1"/>
</dbReference>
<dbReference type="EMBL" id="JBHSTM010000001">
    <property type="protein sequence ID" value="MFC6423389.1"/>
    <property type="molecule type" value="Genomic_DNA"/>
</dbReference>
<keyword evidence="3 8" id="KW-0812">Transmembrane</keyword>
<gene>
    <name evidence="10" type="ORF">ACFP71_01025</name>
</gene>
<comment type="caution">
    <text evidence="10">The sequence shown here is derived from an EMBL/GenBank/DDBJ whole genome shotgun (WGS) entry which is preliminary data.</text>
</comment>
<keyword evidence="5 8" id="KW-0472">Membrane</keyword>
<organism evidence="10 11">
    <name type="scientific">Oerskovia paurometabola</name>
    <dbReference type="NCBI Taxonomy" id="162170"/>
    <lineage>
        <taxon>Bacteria</taxon>
        <taxon>Bacillati</taxon>
        <taxon>Actinomycetota</taxon>
        <taxon>Actinomycetes</taxon>
        <taxon>Micrococcales</taxon>
        <taxon>Cellulomonadaceae</taxon>
        <taxon>Oerskovia</taxon>
    </lineage>
</organism>
<dbReference type="RefSeq" id="WP_239527426.1">
    <property type="nucleotide sequence ID" value="NZ_BAAAIY010000004.1"/>
</dbReference>
<feature type="transmembrane region" description="Helical" evidence="8">
    <location>
        <begin position="530"/>
        <end position="549"/>
    </location>
</feature>
<proteinExistence type="inferred from homology"/>
<dbReference type="Proteomes" id="UP001596305">
    <property type="component" value="Unassembled WGS sequence"/>
</dbReference>
<evidence type="ECO:0000256" key="8">
    <source>
        <dbReference type="SAM" id="Phobius"/>
    </source>
</evidence>